<comment type="caution">
    <text evidence="12">The sequence shown here is derived from an EMBL/GenBank/DDBJ whole genome shotgun (WGS) entry which is preliminary data.</text>
</comment>
<dbReference type="PANTHER" id="PTHR12002">
    <property type="entry name" value="CLAUDIN"/>
    <property type="match status" value="1"/>
</dbReference>
<keyword evidence="4" id="KW-0796">Tight junction</keyword>
<evidence type="ECO:0000313" key="12">
    <source>
        <dbReference type="EMBL" id="CAK8677486.1"/>
    </source>
</evidence>
<evidence type="ECO:0000256" key="4">
    <source>
        <dbReference type="ARBA" id="ARBA00022427"/>
    </source>
</evidence>
<dbReference type="InterPro" id="IPR004031">
    <property type="entry name" value="PMP22/EMP/MP20/Claudin"/>
</dbReference>
<feature type="transmembrane region" description="Helical" evidence="11">
    <location>
        <begin position="6"/>
        <end position="25"/>
    </location>
</feature>
<dbReference type="Proteomes" id="UP001642483">
    <property type="component" value="Unassembled WGS sequence"/>
</dbReference>
<feature type="transmembrane region" description="Helical" evidence="11">
    <location>
        <begin position="123"/>
        <end position="142"/>
    </location>
</feature>
<dbReference type="Gene3D" id="1.20.140.150">
    <property type="match status" value="1"/>
</dbReference>
<dbReference type="PRINTS" id="PR01077">
    <property type="entry name" value="CLAUDIN"/>
</dbReference>
<evidence type="ECO:0000256" key="7">
    <source>
        <dbReference type="ARBA" id="ARBA00022949"/>
    </source>
</evidence>
<name>A0ABP0FCS3_CLALP</name>
<keyword evidence="7" id="KW-0965">Cell junction</keyword>
<feature type="transmembrane region" description="Helical" evidence="11">
    <location>
        <begin position="83"/>
        <end position="103"/>
    </location>
</feature>
<evidence type="ECO:0000256" key="1">
    <source>
        <dbReference type="ARBA" id="ARBA00004435"/>
    </source>
</evidence>
<keyword evidence="8 11" id="KW-1133">Transmembrane helix</keyword>
<keyword evidence="9 11" id="KW-0472">Membrane</keyword>
<accession>A0ABP0FCS3</accession>
<proteinExistence type="inferred from homology"/>
<dbReference type="PROSITE" id="PS01346">
    <property type="entry name" value="CLAUDIN"/>
    <property type="match status" value="1"/>
</dbReference>
<keyword evidence="5" id="KW-1003">Cell membrane</keyword>
<feature type="region of interest" description="Disordered" evidence="10">
    <location>
        <begin position="210"/>
        <end position="232"/>
    </location>
</feature>
<evidence type="ECO:0000313" key="13">
    <source>
        <dbReference type="Proteomes" id="UP001642483"/>
    </source>
</evidence>
<evidence type="ECO:0000256" key="3">
    <source>
        <dbReference type="ARBA" id="ARBA00008295"/>
    </source>
</evidence>
<evidence type="ECO:0000256" key="2">
    <source>
        <dbReference type="ARBA" id="ARBA00004651"/>
    </source>
</evidence>
<reference evidence="12 13" key="1">
    <citation type="submission" date="2024-02" db="EMBL/GenBank/DDBJ databases">
        <authorList>
            <person name="Daric V."/>
            <person name="Darras S."/>
        </authorList>
    </citation>
    <scope>NUCLEOTIDE SEQUENCE [LARGE SCALE GENOMIC DNA]</scope>
</reference>
<organism evidence="12 13">
    <name type="scientific">Clavelina lepadiformis</name>
    <name type="common">Light-bulb sea squirt</name>
    <name type="synonym">Ascidia lepadiformis</name>
    <dbReference type="NCBI Taxonomy" id="159417"/>
    <lineage>
        <taxon>Eukaryota</taxon>
        <taxon>Metazoa</taxon>
        <taxon>Chordata</taxon>
        <taxon>Tunicata</taxon>
        <taxon>Ascidiacea</taxon>
        <taxon>Aplousobranchia</taxon>
        <taxon>Clavelinidae</taxon>
        <taxon>Clavelina</taxon>
    </lineage>
</organism>
<evidence type="ECO:0008006" key="14">
    <source>
        <dbReference type="Google" id="ProtNLM"/>
    </source>
</evidence>
<keyword evidence="13" id="KW-1185">Reference proteome</keyword>
<dbReference type="Pfam" id="PF00822">
    <property type="entry name" value="PMP22_Claudin"/>
    <property type="match status" value="1"/>
</dbReference>
<evidence type="ECO:0000256" key="9">
    <source>
        <dbReference type="ARBA" id="ARBA00023136"/>
    </source>
</evidence>
<feature type="transmembrane region" description="Helical" evidence="11">
    <location>
        <begin position="163"/>
        <end position="185"/>
    </location>
</feature>
<evidence type="ECO:0000256" key="5">
    <source>
        <dbReference type="ARBA" id="ARBA00022475"/>
    </source>
</evidence>
<dbReference type="EMBL" id="CAWYQH010000046">
    <property type="protein sequence ID" value="CAK8677486.1"/>
    <property type="molecule type" value="Genomic_DNA"/>
</dbReference>
<comment type="subcellular location">
    <subcellularLocation>
        <location evidence="1">Cell junction</location>
        <location evidence="1">Tight junction</location>
    </subcellularLocation>
    <subcellularLocation>
        <location evidence="2">Cell membrane</location>
        <topology evidence="2">Multi-pass membrane protein</topology>
    </subcellularLocation>
</comment>
<dbReference type="InterPro" id="IPR017974">
    <property type="entry name" value="Claudin_CS"/>
</dbReference>
<evidence type="ECO:0000256" key="8">
    <source>
        <dbReference type="ARBA" id="ARBA00022989"/>
    </source>
</evidence>
<evidence type="ECO:0000256" key="10">
    <source>
        <dbReference type="SAM" id="MobiDB-lite"/>
    </source>
</evidence>
<keyword evidence="6 11" id="KW-0812">Transmembrane</keyword>
<dbReference type="InterPro" id="IPR006187">
    <property type="entry name" value="Claudin"/>
</dbReference>
<sequence>MANMCPNVGFFLGFVATVGILYTLASKSWKQNSQVASQSNMYGVHSYEGLWVRCTSPVPGTFQCDTYDTSILGIQTGLTGQRIMMCLATICAVFGLIAGALGLHCIRVMENSRKSKVWTGRGGGFLMLFGGVLTIASVSWYASDVVREFQQQQATNSPYVYEFGSALYIGWVSGGVALIAGALMACCTCGGSDDSDDMGGYKYNYKPPAAGKPAARNTESKNGSLPSAGGFQTASEDKSIFLLGADFRESSPSPKSVHVPPQLREFCINFFSLPPSRFQTFRRGIKTSTDRKKIPLEQLTPPPHRGGEVVDARDDRVDVAMVKRISILSHLNLRIFLESSESIST</sequence>
<comment type="similarity">
    <text evidence="3">Belongs to the claudin family.</text>
</comment>
<protein>
    <recommendedName>
        <fullName evidence="14">Claudin</fullName>
    </recommendedName>
</protein>
<evidence type="ECO:0000256" key="11">
    <source>
        <dbReference type="SAM" id="Phobius"/>
    </source>
</evidence>
<evidence type="ECO:0000256" key="6">
    <source>
        <dbReference type="ARBA" id="ARBA00022692"/>
    </source>
</evidence>
<gene>
    <name evidence="12" type="ORF">CVLEPA_LOCUS6865</name>
</gene>
<feature type="compositionally biased region" description="Polar residues" evidence="10">
    <location>
        <begin position="220"/>
        <end position="232"/>
    </location>
</feature>